<feature type="transmembrane region" description="Helical" evidence="8">
    <location>
        <begin position="34"/>
        <end position="53"/>
    </location>
</feature>
<dbReference type="Pfam" id="PF03547">
    <property type="entry name" value="Mem_trans"/>
    <property type="match status" value="2"/>
</dbReference>
<evidence type="ECO:0000256" key="5">
    <source>
        <dbReference type="ARBA" id="ARBA00022692"/>
    </source>
</evidence>
<keyword evidence="3" id="KW-0813">Transport</keyword>
<keyword evidence="7 8" id="KW-0472">Membrane</keyword>
<dbReference type="Gene3D" id="1.20.1530.20">
    <property type="match status" value="1"/>
</dbReference>
<dbReference type="GO" id="GO:0055085">
    <property type="term" value="P:transmembrane transport"/>
    <property type="evidence" value="ECO:0007669"/>
    <property type="project" value="InterPro"/>
</dbReference>
<dbReference type="PANTHER" id="PTHR36838:SF1">
    <property type="entry name" value="SLR1864 PROTEIN"/>
    <property type="match status" value="1"/>
</dbReference>
<dbReference type="EMBL" id="RQZG01000008">
    <property type="protein sequence ID" value="RRD04903.1"/>
    <property type="molecule type" value="Genomic_DNA"/>
</dbReference>
<feature type="transmembrane region" description="Helical" evidence="8">
    <location>
        <begin position="65"/>
        <end position="84"/>
    </location>
</feature>
<keyword evidence="5 8" id="KW-0812">Transmembrane</keyword>
<dbReference type="InterPro" id="IPR004776">
    <property type="entry name" value="Mem_transp_PIN-like"/>
</dbReference>
<dbReference type="Proteomes" id="UP000280819">
    <property type="component" value="Unassembled WGS sequence"/>
</dbReference>
<dbReference type="RefSeq" id="WP_124844678.1">
    <property type="nucleotide sequence ID" value="NZ_RQZG01000008.1"/>
</dbReference>
<keyword evidence="6 8" id="KW-1133">Transmembrane helix</keyword>
<evidence type="ECO:0000256" key="1">
    <source>
        <dbReference type="ARBA" id="ARBA00004651"/>
    </source>
</evidence>
<evidence type="ECO:0000256" key="3">
    <source>
        <dbReference type="ARBA" id="ARBA00022448"/>
    </source>
</evidence>
<sequence length="304" mass="32174">MTAVVTGFATIFVAVAVGYLIGGLRALPENAHRSIAALAFYVGTPAKMFQVASQADLATVFSWHLLPFLGASTLVVVLTVAVSWRQRVDQRVMNCMGAAYTNSGNLGLPIAHYVLGSAAWVAPVFLFQVSLLQPAMLLVIDAARAREARRRLGPRVIAALVYTNPVTVGTLLGLGVGLTGVTLPPLVMDPVNLLAETSIPLMLIAFGLGLRVSGIPRRFSGRARFLIAMKCLLMPVAAWGIASVAGMSPEHVRAATVLAALPTAQVALVHAIRYDLERDLIQQVLFATTLLSVPVITVATMLTG</sequence>
<keyword evidence="4" id="KW-1003">Cell membrane</keyword>
<feature type="transmembrane region" description="Helical" evidence="8">
    <location>
        <begin position="252"/>
        <end position="272"/>
    </location>
</feature>
<accession>A0A3P1T8Y9</accession>
<evidence type="ECO:0000256" key="2">
    <source>
        <dbReference type="ARBA" id="ARBA00010145"/>
    </source>
</evidence>
<feature type="transmembrane region" description="Helical" evidence="8">
    <location>
        <begin position="152"/>
        <end position="173"/>
    </location>
</feature>
<evidence type="ECO:0000256" key="8">
    <source>
        <dbReference type="SAM" id="Phobius"/>
    </source>
</evidence>
<dbReference type="PANTHER" id="PTHR36838">
    <property type="entry name" value="AUXIN EFFLUX CARRIER FAMILY PROTEIN"/>
    <property type="match status" value="1"/>
</dbReference>
<feature type="transmembrane region" description="Helical" evidence="8">
    <location>
        <begin position="6"/>
        <end position="27"/>
    </location>
</feature>
<name>A0A3P1T8Y9_9ACTN</name>
<feature type="transmembrane region" description="Helical" evidence="8">
    <location>
        <begin position="120"/>
        <end position="140"/>
    </location>
</feature>
<dbReference type="AlphaFoldDB" id="A0A3P1T8Y9"/>
<feature type="transmembrane region" description="Helical" evidence="8">
    <location>
        <begin position="193"/>
        <end position="213"/>
    </location>
</feature>
<protein>
    <submittedName>
        <fullName evidence="9">AEC family transporter</fullName>
    </submittedName>
</protein>
<organism evidence="9 10">
    <name type="scientific">Arachnia propionica</name>
    <dbReference type="NCBI Taxonomy" id="1750"/>
    <lineage>
        <taxon>Bacteria</taxon>
        <taxon>Bacillati</taxon>
        <taxon>Actinomycetota</taxon>
        <taxon>Actinomycetes</taxon>
        <taxon>Propionibacteriales</taxon>
        <taxon>Propionibacteriaceae</taxon>
        <taxon>Arachnia</taxon>
    </lineage>
</organism>
<reference evidence="9 10" key="1">
    <citation type="submission" date="2018-11" db="EMBL/GenBank/DDBJ databases">
        <title>Genomes From Bacteria Associated with the Canine Oral Cavity: a Test Case for Automated Genome-Based Taxonomic Assignment.</title>
        <authorList>
            <person name="Coil D.A."/>
            <person name="Jospin G."/>
            <person name="Darling A.E."/>
            <person name="Wallis C."/>
            <person name="Davis I.J."/>
            <person name="Harris S."/>
            <person name="Eisen J.A."/>
            <person name="Holcombe L.J."/>
            <person name="O'Flynn C."/>
        </authorList>
    </citation>
    <scope>NUCLEOTIDE SEQUENCE [LARGE SCALE GENOMIC DNA]</scope>
    <source>
        <strain evidence="9 10">OH887_COT-365</strain>
    </source>
</reference>
<dbReference type="OrthoDB" id="5405318at2"/>
<comment type="caution">
    <text evidence="9">The sequence shown here is derived from an EMBL/GenBank/DDBJ whole genome shotgun (WGS) entry which is preliminary data.</text>
</comment>
<evidence type="ECO:0000313" key="9">
    <source>
        <dbReference type="EMBL" id="RRD04903.1"/>
    </source>
</evidence>
<dbReference type="InterPro" id="IPR038770">
    <property type="entry name" value="Na+/solute_symporter_sf"/>
</dbReference>
<comment type="subcellular location">
    <subcellularLocation>
        <location evidence="1">Cell membrane</location>
        <topology evidence="1">Multi-pass membrane protein</topology>
    </subcellularLocation>
</comment>
<gene>
    <name evidence="9" type="ORF">EII34_08220</name>
</gene>
<feature type="transmembrane region" description="Helical" evidence="8">
    <location>
        <begin position="225"/>
        <end position="246"/>
    </location>
</feature>
<evidence type="ECO:0000256" key="6">
    <source>
        <dbReference type="ARBA" id="ARBA00022989"/>
    </source>
</evidence>
<evidence type="ECO:0000256" key="4">
    <source>
        <dbReference type="ARBA" id="ARBA00022475"/>
    </source>
</evidence>
<dbReference type="GO" id="GO:0005886">
    <property type="term" value="C:plasma membrane"/>
    <property type="evidence" value="ECO:0007669"/>
    <property type="project" value="UniProtKB-SubCell"/>
</dbReference>
<feature type="transmembrane region" description="Helical" evidence="8">
    <location>
        <begin position="96"/>
        <end position="114"/>
    </location>
</feature>
<comment type="similarity">
    <text evidence="2">Belongs to the auxin efflux carrier (TC 2.A.69) family.</text>
</comment>
<evidence type="ECO:0000256" key="7">
    <source>
        <dbReference type="ARBA" id="ARBA00023136"/>
    </source>
</evidence>
<feature type="transmembrane region" description="Helical" evidence="8">
    <location>
        <begin position="284"/>
        <end position="302"/>
    </location>
</feature>
<evidence type="ECO:0000313" key="10">
    <source>
        <dbReference type="Proteomes" id="UP000280819"/>
    </source>
</evidence>
<proteinExistence type="inferred from homology"/>